<keyword evidence="4" id="KW-1185">Reference proteome</keyword>
<feature type="transmembrane region" description="Helical" evidence="1">
    <location>
        <begin position="42"/>
        <end position="65"/>
    </location>
</feature>
<keyword evidence="1" id="KW-0472">Membrane</keyword>
<dbReference type="RefSeq" id="WP_253241658.1">
    <property type="nucleotide sequence ID" value="NZ_JAMYJR010000038.1"/>
</dbReference>
<feature type="domain" description="YdbS-like PH" evidence="2">
    <location>
        <begin position="63"/>
        <end position="140"/>
    </location>
</feature>
<dbReference type="PANTHER" id="PTHR34473:SF2">
    <property type="entry name" value="UPF0699 TRANSMEMBRANE PROTEIN YDBT"/>
    <property type="match status" value="1"/>
</dbReference>
<keyword evidence="1" id="KW-0812">Transmembrane</keyword>
<dbReference type="EMBL" id="JAMYJR010000038">
    <property type="protein sequence ID" value="MCO8275596.1"/>
    <property type="molecule type" value="Genomic_DNA"/>
</dbReference>
<name>A0ABT1DXL0_9ACTN</name>
<comment type="caution">
    <text evidence="3">The sequence shown here is derived from an EMBL/GenBank/DDBJ whole genome shotgun (WGS) entry which is preliminary data.</text>
</comment>
<evidence type="ECO:0000259" key="2">
    <source>
        <dbReference type="Pfam" id="PF03703"/>
    </source>
</evidence>
<feature type="transmembrane region" description="Helical" evidence="1">
    <location>
        <begin position="177"/>
        <end position="197"/>
    </location>
</feature>
<dbReference type="PANTHER" id="PTHR34473">
    <property type="entry name" value="UPF0699 TRANSMEMBRANE PROTEIN YDBS"/>
    <property type="match status" value="1"/>
</dbReference>
<dbReference type="InterPro" id="IPR005182">
    <property type="entry name" value="YdbS-like_PH"/>
</dbReference>
<evidence type="ECO:0000313" key="4">
    <source>
        <dbReference type="Proteomes" id="UP001523369"/>
    </source>
</evidence>
<evidence type="ECO:0000313" key="3">
    <source>
        <dbReference type="EMBL" id="MCO8275596.1"/>
    </source>
</evidence>
<proteinExistence type="predicted"/>
<evidence type="ECO:0000256" key="1">
    <source>
        <dbReference type="SAM" id="Phobius"/>
    </source>
</evidence>
<keyword evidence="1" id="KW-1133">Transmembrane helix</keyword>
<dbReference type="Pfam" id="PF03703">
    <property type="entry name" value="bPH_2"/>
    <property type="match status" value="1"/>
</dbReference>
<protein>
    <submittedName>
        <fullName evidence="3">PH domain-containing protein</fullName>
    </submittedName>
</protein>
<accession>A0ABT1DXL0</accession>
<reference evidence="3 4" key="1">
    <citation type="submission" date="2022-06" db="EMBL/GenBank/DDBJ databases">
        <title>New Species of the Genus Actinoplanes, ActinopZanes ferrugineus.</title>
        <authorList>
            <person name="Ding P."/>
        </authorList>
    </citation>
    <scope>NUCLEOTIDE SEQUENCE [LARGE SCALE GENOMIC DNA]</scope>
    <source>
        <strain evidence="3 4">TRM88003</strain>
    </source>
</reference>
<dbReference type="Proteomes" id="UP001523369">
    <property type="component" value="Unassembled WGS sequence"/>
</dbReference>
<sequence length="236" mass="25643">MTAEAYPWRRLSVRAVYLDLIRLVGSLVPGFLGVTLGDDGPIWVLVGGSVVGLLGALAGLVRWMATRYRVTPERVEMRSGLVQRKHRTVNRDRIRTVDSTAKWLHRVLGLRVVHVGSGDADSSFDLDALDRREADRLHRELSPGAVVPADSDGDEVTVEVPETVIARWDVRWVPLNAVNVWAVLTAAAPMFALYWFLRPFGVDLLDAGRGVLAGQPLAPSSAGRCASHCCNAGATG</sequence>
<gene>
    <name evidence="3" type="ORF">M1L60_33930</name>
</gene>
<feature type="transmembrane region" description="Helical" evidence="1">
    <location>
        <begin position="16"/>
        <end position="36"/>
    </location>
</feature>
<organism evidence="3 4">
    <name type="scientific">Paractinoplanes aksuensis</name>
    <dbReference type="NCBI Taxonomy" id="2939490"/>
    <lineage>
        <taxon>Bacteria</taxon>
        <taxon>Bacillati</taxon>
        <taxon>Actinomycetota</taxon>
        <taxon>Actinomycetes</taxon>
        <taxon>Micromonosporales</taxon>
        <taxon>Micromonosporaceae</taxon>
        <taxon>Paractinoplanes</taxon>
    </lineage>
</organism>